<reference evidence="2" key="2">
    <citation type="submission" date="2023-05" db="EMBL/GenBank/DDBJ databases">
        <authorList>
            <consortium name="Lawrence Berkeley National Laboratory"/>
            <person name="Steindorff A."/>
            <person name="Hensen N."/>
            <person name="Bonometti L."/>
            <person name="Westerberg I."/>
            <person name="Brannstrom I.O."/>
            <person name="Guillou S."/>
            <person name="Cros-Aarteil S."/>
            <person name="Calhoun S."/>
            <person name="Haridas S."/>
            <person name="Kuo A."/>
            <person name="Mondo S."/>
            <person name="Pangilinan J."/>
            <person name="Riley R."/>
            <person name="Labutti K."/>
            <person name="Andreopoulos B."/>
            <person name="Lipzen A."/>
            <person name="Chen C."/>
            <person name="Yanf M."/>
            <person name="Daum C."/>
            <person name="Ng V."/>
            <person name="Clum A."/>
            <person name="Ohm R."/>
            <person name="Martin F."/>
            <person name="Silar P."/>
            <person name="Natvig D."/>
            <person name="Lalanne C."/>
            <person name="Gautier V."/>
            <person name="Ament-Velasquez S.L."/>
            <person name="Kruys A."/>
            <person name="Hutchinson M.I."/>
            <person name="Powell A.J."/>
            <person name="Barry K."/>
            <person name="Miller A.N."/>
            <person name="Grigoriev I.V."/>
            <person name="Debuchy R."/>
            <person name="Gladieux P."/>
            <person name="Thoren M.H."/>
            <person name="Johannesson H."/>
        </authorList>
    </citation>
    <scope>NUCLEOTIDE SEQUENCE</scope>
    <source>
        <strain evidence="2">CBS 990.96</strain>
    </source>
</reference>
<sequence>MNNTTRIKLKALNSFQEFSYQKSHIDEKIPEFRLLELYPPLPSPPSSDSSDDTSSELICRIFVTPLSSPSKPFKALSYVWGDDTKTHRILVKRETSDKRSSLMKYHDTEGEREYLKIPVTHSLFTALHNLRSAHDFSSGEPMILWIDQICINQGDQIEKAHQVGLMGQIYSTASEVLVWLGPEENDSDKVMQAFREVGQTARDLNVESYFTKEKLQTYLNAMNNVDPETSEFTTEFQSKVIGKALEKFPPILKEMDKWFQRGWFGRAWTVQEFCLCKETLFVCGRESLVAELVQLSVMALQASCRAHTMHKFTEEIGITMEEMDELAVFDPPTNRLFHCRVRRQKFMKGVEGSTGDRLLALLRNLYAGRYVTTAKEHRDRIYSLLGLAVDAEALGIVPDYTGMRDDEVTARILTDAARVMITNGTSGRIDALCFSQFPKLAGIRDHLPTWVADWRSGLKLSYYEIHEAVDEHFFAACGERLKPEPVAVPDNNPKILGLRGFVVGTIEAATPGDAWTPTRYDASRFVQYMTELSGFIKQAVEKDKLNPQQAFHTPERREESWWRMPTADMFWTPEKDKHRADDTAKEYFQIYSKSMQLMVEAAEETDEAVKEEKIAWYTEKGTSGQLLWWQSMEYTEGKRPFLTDSGYLGMGPSECKEGDVVVVFCGGRIPFVLRPVEGDERRYQFIGEAFCDGIMDGEIMGRTESCDFFLV</sequence>
<reference evidence="2" key="1">
    <citation type="journal article" date="2023" name="Mol. Phylogenet. Evol.">
        <title>Genome-scale phylogeny and comparative genomics of the fungal order Sordariales.</title>
        <authorList>
            <person name="Hensen N."/>
            <person name="Bonometti L."/>
            <person name="Westerberg I."/>
            <person name="Brannstrom I.O."/>
            <person name="Guillou S."/>
            <person name="Cros-Aarteil S."/>
            <person name="Calhoun S."/>
            <person name="Haridas S."/>
            <person name="Kuo A."/>
            <person name="Mondo S."/>
            <person name="Pangilinan J."/>
            <person name="Riley R."/>
            <person name="LaButti K."/>
            <person name="Andreopoulos B."/>
            <person name="Lipzen A."/>
            <person name="Chen C."/>
            <person name="Yan M."/>
            <person name="Daum C."/>
            <person name="Ng V."/>
            <person name="Clum A."/>
            <person name="Steindorff A."/>
            <person name="Ohm R.A."/>
            <person name="Martin F."/>
            <person name="Silar P."/>
            <person name="Natvig D.O."/>
            <person name="Lalanne C."/>
            <person name="Gautier V."/>
            <person name="Ament-Velasquez S.L."/>
            <person name="Kruys A."/>
            <person name="Hutchinson M.I."/>
            <person name="Powell A.J."/>
            <person name="Barry K."/>
            <person name="Miller A.N."/>
            <person name="Grigoriev I.V."/>
            <person name="Debuchy R."/>
            <person name="Gladieux P."/>
            <person name="Hiltunen Thoren M."/>
            <person name="Johannesson H."/>
        </authorList>
    </citation>
    <scope>NUCLEOTIDE SEQUENCE</scope>
    <source>
        <strain evidence="2">CBS 990.96</strain>
    </source>
</reference>
<proteinExistence type="predicted"/>
<feature type="domain" description="Heterokaryon incompatibility" evidence="1">
    <location>
        <begin position="73"/>
        <end position="272"/>
    </location>
</feature>
<dbReference type="EMBL" id="MU865428">
    <property type="protein sequence ID" value="KAK4223393.1"/>
    <property type="molecule type" value="Genomic_DNA"/>
</dbReference>
<comment type="caution">
    <text evidence="2">The sequence shown here is derived from an EMBL/GenBank/DDBJ whole genome shotgun (WGS) entry which is preliminary data.</text>
</comment>
<dbReference type="Pfam" id="PF06985">
    <property type="entry name" value="HET"/>
    <property type="match status" value="1"/>
</dbReference>
<evidence type="ECO:0000313" key="2">
    <source>
        <dbReference type="EMBL" id="KAK4223393.1"/>
    </source>
</evidence>
<dbReference type="InterPro" id="IPR052895">
    <property type="entry name" value="HetReg/Transcr_Mod"/>
</dbReference>
<keyword evidence="3" id="KW-1185">Reference proteome</keyword>
<gene>
    <name evidence="2" type="ORF">QBC38DRAFT_52379</name>
</gene>
<accession>A0AAN7BHJ0</accession>
<dbReference type="InterPro" id="IPR010730">
    <property type="entry name" value="HET"/>
</dbReference>
<dbReference type="Pfam" id="PF26639">
    <property type="entry name" value="Het-6_barrel"/>
    <property type="match status" value="1"/>
</dbReference>
<protein>
    <submittedName>
        <fullName evidence="2">Heterokaryon incompatibility protein 6, OR allele</fullName>
    </submittedName>
</protein>
<dbReference type="Proteomes" id="UP001301958">
    <property type="component" value="Unassembled WGS sequence"/>
</dbReference>
<evidence type="ECO:0000313" key="3">
    <source>
        <dbReference type="Proteomes" id="UP001301958"/>
    </source>
</evidence>
<evidence type="ECO:0000259" key="1">
    <source>
        <dbReference type="Pfam" id="PF06985"/>
    </source>
</evidence>
<dbReference type="PANTHER" id="PTHR24148:SF73">
    <property type="entry name" value="HET DOMAIN PROTEIN (AFU_ORTHOLOGUE AFUA_8G01020)"/>
    <property type="match status" value="1"/>
</dbReference>
<name>A0AAN7BHJ0_9PEZI</name>
<organism evidence="2 3">
    <name type="scientific">Podospora fimiseda</name>
    <dbReference type="NCBI Taxonomy" id="252190"/>
    <lineage>
        <taxon>Eukaryota</taxon>
        <taxon>Fungi</taxon>
        <taxon>Dikarya</taxon>
        <taxon>Ascomycota</taxon>
        <taxon>Pezizomycotina</taxon>
        <taxon>Sordariomycetes</taxon>
        <taxon>Sordariomycetidae</taxon>
        <taxon>Sordariales</taxon>
        <taxon>Podosporaceae</taxon>
        <taxon>Podospora</taxon>
    </lineage>
</organism>
<dbReference type="PANTHER" id="PTHR24148">
    <property type="entry name" value="ANKYRIN REPEAT DOMAIN-CONTAINING PROTEIN 39 HOMOLOG-RELATED"/>
    <property type="match status" value="1"/>
</dbReference>
<dbReference type="AlphaFoldDB" id="A0AAN7BHJ0"/>